<comment type="caution">
    <text evidence="9">The sequence shown here is derived from an EMBL/GenBank/DDBJ whole genome shotgun (WGS) entry which is preliminary data.</text>
</comment>
<dbReference type="OrthoDB" id="10012174at2759"/>
<organism evidence="9 10">
    <name type="scientific">Chionoecetes opilio</name>
    <name type="common">Atlantic snow crab</name>
    <name type="synonym">Cancer opilio</name>
    <dbReference type="NCBI Taxonomy" id="41210"/>
    <lineage>
        <taxon>Eukaryota</taxon>
        <taxon>Metazoa</taxon>
        <taxon>Ecdysozoa</taxon>
        <taxon>Arthropoda</taxon>
        <taxon>Crustacea</taxon>
        <taxon>Multicrustacea</taxon>
        <taxon>Malacostraca</taxon>
        <taxon>Eumalacostraca</taxon>
        <taxon>Eucarida</taxon>
        <taxon>Decapoda</taxon>
        <taxon>Pleocyemata</taxon>
        <taxon>Brachyura</taxon>
        <taxon>Eubrachyura</taxon>
        <taxon>Majoidea</taxon>
        <taxon>Majidae</taxon>
        <taxon>Chionoecetes</taxon>
    </lineage>
</organism>
<keyword evidence="2 4" id="KW-0863">Zinc-finger</keyword>
<dbReference type="InterPro" id="IPR033467">
    <property type="entry name" value="Tesmin/TSO1-like_CXC"/>
</dbReference>
<dbReference type="PROSITE" id="PS52051">
    <property type="entry name" value="CXC_MSL2"/>
    <property type="match status" value="1"/>
</dbReference>
<dbReference type="InterPro" id="IPR013083">
    <property type="entry name" value="Znf_RING/FYVE/PHD"/>
</dbReference>
<feature type="compositionally biased region" description="Pro residues" evidence="6">
    <location>
        <begin position="185"/>
        <end position="213"/>
    </location>
</feature>
<feature type="region of interest" description="Disordered" evidence="6">
    <location>
        <begin position="354"/>
        <end position="401"/>
    </location>
</feature>
<dbReference type="PROSITE" id="PS00518">
    <property type="entry name" value="ZF_RING_1"/>
    <property type="match status" value="1"/>
</dbReference>
<dbReference type="GO" id="GO:0008270">
    <property type="term" value="F:zinc ion binding"/>
    <property type="evidence" value="ECO:0007669"/>
    <property type="project" value="UniProtKB-KW"/>
</dbReference>
<dbReference type="PROSITE" id="PS50089">
    <property type="entry name" value="ZF_RING_2"/>
    <property type="match status" value="1"/>
</dbReference>
<dbReference type="GO" id="GO:0016567">
    <property type="term" value="P:protein ubiquitination"/>
    <property type="evidence" value="ECO:0007669"/>
    <property type="project" value="TreeGrafter"/>
</dbReference>
<evidence type="ECO:0000256" key="2">
    <source>
        <dbReference type="ARBA" id="ARBA00022771"/>
    </source>
</evidence>
<dbReference type="Pfam" id="PF16682">
    <property type="entry name" value="MSL2-CXC"/>
    <property type="match status" value="1"/>
</dbReference>
<dbReference type="Gene3D" id="3.30.40.10">
    <property type="entry name" value="Zinc/RING finger domain, C3HC4 (zinc finger)"/>
    <property type="match status" value="1"/>
</dbReference>
<dbReference type="InterPro" id="IPR032049">
    <property type="entry name" value="Msl2-CXC"/>
</dbReference>
<keyword evidence="5" id="KW-0158">Chromosome</keyword>
<evidence type="ECO:0000256" key="5">
    <source>
        <dbReference type="PROSITE-ProRule" id="PRU01396"/>
    </source>
</evidence>
<evidence type="ECO:0000259" key="8">
    <source>
        <dbReference type="PROSITE" id="PS52051"/>
    </source>
</evidence>
<feature type="domain" description="CXC MSL2-type" evidence="8">
    <location>
        <begin position="394"/>
        <end position="445"/>
    </location>
</feature>
<dbReference type="GO" id="GO:0072487">
    <property type="term" value="C:MSL complex"/>
    <property type="evidence" value="ECO:0007669"/>
    <property type="project" value="UniProtKB-UniRule"/>
</dbReference>
<evidence type="ECO:0000259" key="7">
    <source>
        <dbReference type="PROSITE" id="PS50089"/>
    </source>
</evidence>
<keyword evidence="10" id="KW-1185">Reference proteome</keyword>
<dbReference type="Pfam" id="PF16685">
    <property type="entry name" value="zf-RING_10"/>
    <property type="match status" value="1"/>
</dbReference>
<dbReference type="InterPro" id="IPR037922">
    <property type="entry name" value="MSL2"/>
</dbReference>
<dbReference type="PANTHER" id="PTHR16048">
    <property type="entry name" value="MSL2-RELATED"/>
    <property type="match status" value="1"/>
</dbReference>
<feature type="domain" description="RING-type" evidence="7">
    <location>
        <begin position="41"/>
        <end position="82"/>
    </location>
</feature>
<reference evidence="9" key="1">
    <citation type="submission" date="2020-07" db="EMBL/GenBank/DDBJ databases">
        <title>The High-quality genome of the commercially important snow crab, Chionoecetes opilio.</title>
        <authorList>
            <person name="Jeong J.-H."/>
            <person name="Ryu S."/>
        </authorList>
    </citation>
    <scope>NUCLEOTIDE SEQUENCE</scope>
    <source>
        <strain evidence="9">MADBK_172401_WGS</strain>
        <tissue evidence="9">Digestive gland</tissue>
    </source>
</reference>
<dbReference type="InterPro" id="IPR001841">
    <property type="entry name" value="Znf_RING"/>
</dbReference>
<evidence type="ECO:0000313" key="10">
    <source>
        <dbReference type="Proteomes" id="UP000770661"/>
    </source>
</evidence>
<keyword evidence="1" id="KW-0479">Metal-binding</keyword>
<dbReference type="SMART" id="SM01114">
    <property type="entry name" value="CXC"/>
    <property type="match status" value="1"/>
</dbReference>
<proteinExistence type="inferred from homology"/>
<dbReference type="PANTHER" id="PTHR16048:SF3">
    <property type="entry name" value="E3 UBIQUITIN-PROTEIN LIGASE MSL2"/>
    <property type="match status" value="1"/>
</dbReference>
<evidence type="ECO:0000256" key="3">
    <source>
        <dbReference type="ARBA" id="ARBA00022833"/>
    </source>
</evidence>
<gene>
    <name evidence="9" type="primary">MSL2</name>
    <name evidence="9" type="ORF">GWK47_019964</name>
</gene>
<dbReference type="EMBL" id="JACEEZ010023067">
    <property type="protein sequence ID" value="KAG0711756.1"/>
    <property type="molecule type" value="Genomic_DNA"/>
</dbReference>
<comment type="similarity">
    <text evidence="5">Belongs to the MSL2 family.</text>
</comment>
<evidence type="ECO:0000256" key="4">
    <source>
        <dbReference type="PROSITE-ProRule" id="PRU00175"/>
    </source>
</evidence>
<dbReference type="Proteomes" id="UP000770661">
    <property type="component" value="Unassembled WGS sequence"/>
</dbReference>
<keyword evidence="3" id="KW-0862">Zinc</keyword>
<keyword evidence="5" id="KW-0539">Nucleus</keyword>
<evidence type="ECO:0000313" key="9">
    <source>
        <dbReference type="EMBL" id="KAG0711756.1"/>
    </source>
</evidence>
<dbReference type="CDD" id="cd13122">
    <property type="entry name" value="MSL2_CXC"/>
    <property type="match status" value="1"/>
</dbReference>
<feature type="region of interest" description="Disordered" evidence="6">
    <location>
        <begin position="180"/>
        <end position="218"/>
    </location>
</feature>
<dbReference type="InterPro" id="IPR017907">
    <property type="entry name" value="Znf_RING_CS"/>
</dbReference>
<dbReference type="AlphaFoldDB" id="A0A8J4XPJ4"/>
<name>A0A8J4XPJ4_CHIOP</name>
<dbReference type="CDD" id="cd16522">
    <property type="entry name" value="RING-HC_MSL2"/>
    <property type="match status" value="1"/>
</dbReference>
<accession>A0A8J4XPJ4</accession>
<protein>
    <submittedName>
        <fullName evidence="9">E3 ubiquitin-protein ligase MSL2</fullName>
    </submittedName>
</protein>
<dbReference type="InterPro" id="IPR032043">
    <property type="entry name" value="Msl2_Znf-RING"/>
</dbReference>
<evidence type="ECO:0000256" key="1">
    <source>
        <dbReference type="ARBA" id="ARBA00022723"/>
    </source>
</evidence>
<sequence>MNATSLYVTTCRLVMTADPEQHNTWTELYKLLPYLRQSLSCTVCGKLLCEPHTPSETPCQHHVCRKCLGGKKRLKPACSCCKDYTLYVDNVQVNLVVQCYRKLCEYIKFTPIYCKLCSIYSNGGQLSLVDMINEAVDNTNKCDETNSVHCEHDIDNKETITLPLTDGLCASTTTVCSAQSLPTRELPPPPAPPPSPQPPPPPPPPPPLPPVLRPPQTQTSLLHPVPLITSSVQSLAVPQTLHPVTSVTTPVSSQSQSSSLLSTKKAVTPSLPPAVPPAHHYPLQTVAATTTTVTTTNSGVSGIGFAPGTIFPSTNLVKQVVKEISIPKHNSSVNNGSSIYSVMYTDGDSTKITIKRKPPEIDNSNKPVSLDPEVVPTGNQELIKKPKPKPKPKPKRKGCRCGNATPTPGKLTCCGQRCPCYVEAKACIECRCRGCRNPHRPGGKKVRPVIPQLANIQIHQVQPVHGRSTASSMPNNVATTCPGTLAPPPPVSSAVITSTTIPQTIRAMQAMHAVQAVHGVSSVQAVASGVHQLISLGSGMVQNQLNQLSPGLGVNPVAGLAVKPVSLALTSVPAQLLINDDRSTSNSEPDNSDVEVDI</sequence>
<feature type="compositionally biased region" description="Basic residues" evidence="6">
    <location>
        <begin position="385"/>
        <end position="399"/>
    </location>
</feature>
<evidence type="ECO:0000256" key="6">
    <source>
        <dbReference type="SAM" id="MobiDB-lite"/>
    </source>
</evidence>
<dbReference type="GO" id="GO:0061630">
    <property type="term" value="F:ubiquitin protein ligase activity"/>
    <property type="evidence" value="ECO:0007669"/>
    <property type="project" value="InterPro"/>
</dbReference>